<organism evidence="1 2">
    <name type="scientific">Penicillium thymicola</name>
    <dbReference type="NCBI Taxonomy" id="293382"/>
    <lineage>
        <taxon>Eukaryota</taxon>
        <taxon>Fungi</taxon>
        <taxon>Dikarya</taxon>
        <taxon>Ascomycota</taxon>
        <taxon>Pezizomycotina</taxon>
        <taxon>Eurotiomycetes</taxon>
        <taxon>Eurotiomycetidae</taxon>
        <taxon>Eurotiales</taxon>
        <taxon>Aspergillaceae</taxon>
        <taxon>Penicillium</taxon>
    </lineage>
</organism>
<dbReference type="Proteomes" id="UP001227192">
    <property type="component" value="Unassembled WGS sequence"/>
</dbReference>
<dbReference type="EMBL" id="LACB01000305">
    <property type="protein sequence ID" value="KAJ9484882.1"/>
    <property type="molecule type" value="Genomic_DNA"/>
</dbReference>
<sequence length="82" mass="9176">MIIDSKNFDQQVPRIPINAKSVGPRRGLEMKNLCLLRFSAGKGVIDELPLARPRKTRSGFVQNVPNNRILTLSQPGDNRTGY</sequence>
<keyword evidence="2" id="KW-1185">Reference proteome</keyword>
<reference evidence="1" key="2">
    <citation type="journal article" date="2016" name="Fungal Biol.">
        <title>Ochratoxin A production by Penicillium thymicola.</title>
        <authorList>
            <person name="Nguyen H.D.T."/>
            <person name="McMullin D.R."/>
            <person name="Ponomareva E."/>
            <person name="Riley R."/>
            <person name="Pomraning K.R."/>
            <person name="Baker S.E."/>
            <person name="Seifert K.A."/>
        </authorList>
    </citation>
    <scope>NUCLEOTIDE SEQUENCE</scope>
    <source>
        <strain evidence="1">DAOM 180753</strain>
    </source>
</reference>
<evidence type="ECO:0000313" key="1">
    <source>
        <dbReference type="EMBL" id="KAJ9484882.1"/>
    </source>
</evidence>
<reference evidence="1" key="1">
    <citation type="submission" date="2015-06" db="EMBL/GenBank/DDBJ databases">
        <authorList>
            <person name="Nguyen H."/>
        </authorList>
    </citation>
    <scope>NUCLEOTIDE SEQUENCE</scope>
    <source>
        <strain evidence="1">DAOM 180753</strain>
    </source>
</reference>
<evidence type="ECO:0000313" key="2">
    <source>
        <dbReference type="Proteomes" id="UP001227192"/>
    </source>
</evidence>
<name>A0AAI9TCN8_PENTH</name>
<dbReference type="AlphaFoldDB" id="A0AAI9TCN8"/>
<comment type="caution">
    <text evidence="1">The sequence shown here is derived from an EMBL/GenBank/DDBJ whole genome shotgun (WGS) entry which is preliminary data.</text>
</comment>
<accession>A0AAI9TCN8</accession>
<proteinExistence type="predicted"/>
<gene>
    <name evidence="1" type="ORF">VN97_g8485</name>
</gene>
<protein>
    <submittedName>
        <fullName evidence="1">Uncharacterized protein</fullName>
    </submittedName>
</protein>